<evidence type="ECO:0000256" key="2">
    <source>
        <dbReference type="ARBA" id="ARBA00022643"/>
    </source>
</evidence>
<dbReference type="OrthoDB" id="9814010at2"/>
<dbReference type="SUPFAM" id="SSF52218">
    <property type="entry name" value="Flavoproteins"/>
    <property type="match status" value="1"/>
</dbReference>
<evidence type="ECO:0000256" key="3">
    <source>
        <dbReference type="ARBA" id="ARBA00023002"/>
    </source>
</evidence>
<accession>A0A3G8YA11</accession>
<reference evidence="5 6" key="1">
    <citation type="submission" date="2018-11" db="EMBL/GenBank/DDBJ databases">
        <title>Deinococcus shelandsis sp. nov., isolated from South Shetland Islands soil of Antarctica.</title>
        <authorList>
            <person name="Tian J."/>
        </authorList>
    </citation>
    <scope>NUCLEOTIDE SEQUENCE [LARGE SCALE GENOMIC DNA]</scope>
    <source>
        <strain evidence="5 6">S14-83T</strain>
    </source>
</reference>
<name>A0A3G8YA11_9DEIO</name>
<protein>
    <submittedName>
        <fullName evidence="5">NAD(P)H-dependent oxidoreductase</fullName>
    </submittedName>
</protein>
<dbReference type="PANTHER" id="PTHR43408:SF2">
    <property type="entry name" value="FMN REDUCTASE (NADPH)"/>
    <property type="match status" value="1"/>
</dbReference>
<keyword evidence="6" id="KW-1185">Reference proteome</keyword>
<dbReference type="RefSeq" id="WP_124868486.1">
    <property type="nucleotide sequence ID" value="NZ_CP034183.1"/>
</dbReference>
<dbReference type="PANTHER" id="PTHR43408">
    <property type="entry name" value="FMN REDUCTASE (NADPH)"/>
    <property type="match status" value="1"/>
</dbReference>
<dbReference type="Gene3D" id="3.40.50.360">
    <property type="match status" value="1"/>
</dbReference>
<feature type="domain" description="NADPH-dependent FMN reductase-like" evidence="4">
    <location>
        <begin position="1"/>
        <end position="130"/>
    </location>
</feature>
<evidence type="ECO:0000313" key="5">
    <source>
        <dbReference type="EMBL" id="AZI42209.1"/>
    </source>
</evidence>
<dbReference type="EMBL" id="CP034183">
    <property type="protein sequence ID" value="AZI42209.1"/>
    <property type="molecule type" value="Genomic_DNA"/>
</dbReference>
<keyword evidence="3" id="KW-0560">Oxidoreductase</keyword>
<proteinExistence type="predicted"/>
<dbReference type="AlphaFoldDB" id="A0A3G8YA11"/>
<keyword evidence="2" id="KW-0288">FMN</keyword>
<evidence type="ECO:0000256" key="1">
    <source>
        <dbReference type="ARBA" id="ARBA00022630"/>
    </source>
</evidence>
<dbReference type="KEGG" id="dph:EHF33_05145"/>
<dbReference type="Proteomes" id="UP000276417">
    <property type="component" value="Chromosome 1"/>
</dbReference>
<dbReference type="Pfam" id="PF03358">
    <property type="entry name" value="FMN_red"/>
    <property type="match status" value="1"/>
</dbReference>
<dbReference type="InterPro" id="IPR029039">
    <property type="entry name" value="Flavoprotein-like_sf"/>
</dbReference>
<organism evidence="5 6">
    <name type="scientific">Deinococcus psychrotolerans</name>
    <dbReference type="NCBI Taxonomy" id="2489213"/>
    <lineage>
        <taxon>Bacteria</taxon>
        <taxon>Thermotogati</taxon>
        <taxon>Deinococcota</taxon>
        <taxon>Deinococci</taxon>
        <taxon>Deinococcales</taxon>
        <taxon>Deinococcaceae</taxon>
        <taxon>Deinococcus</taxon>
    </lineage>
</organism>
<keyword evidence="1" id="KW-0285">Flavoprotein</keyword>
<dbReference type="InterPro" id="IPR051814">
    <property type="entry name" value="NAD(P)H-dep_FMN_reductase"/>
</dbReference>
<dbReference type="InterPro" id="IPR005025">
    <property type="entry name" value="FMN_Rdtase-like_dom"/>
</dbReference>
<evidence type="ECO:0000313" key="6">
    <source>
        <dbReference type="Proteomes" id="UP000276417"/>
    </source>
</evidence>
<evidence type="ECO:0000259" key="4">
    <source>
        <dbReference type="Pfam" id="PF03358"/>
    </source>
</evidence>
<dbReference type="GO" id="GO:0016491">
    <property type="term" value="F:oxidoreductase activity"/>
    <property type="evidence" value="ECO:0007669"/>
    <property type="project" value="UniProtKB-KW"/>
</dbReference>
<sequence length="191" mass="21277">MKFTVLSTSLSPQSRSRMLARLAAERLSQQGHQVTLLDLRDTPLPTFDDDATYAHPNVHLYRQAIEQADGVILALPVYNWATGSGAKNLIELTGSHSTTRGLTAVWFDKVVTFLVAGGLMHSYVSHHPLALGLLTDFKCILNPYHVYAVGEDWEGDTLKPLIAARLEKTLSVAVELSERLDARKYRSTWEM</sequence>
<gene>
    <name evidence="5" type="ORF">EHF33_05145</name>
</gene>